<evidence type="ECO:0000313" key="1">
    <source>
        <dbReference type="EMBL" id="KAI3744526.1"/>
    </source>
</evidence>
<reference evidence="2" key="1">
    <citation type="journal article" date="2022" name="Mol. Ecol. Resour.">
        <title>The genomes of chicory, endive, great burdock and yacon provide insights into Asteraceae palaeo-polyploidization history and plant inulin production.</title>
        <authorList>
            <person name="Fan W."/>
            <person name="Wang S."/>
            <person name="Wang H."/>
            <person name="Wang A."/>
            <person name="Jiang F."/>
            <person name="Liu H."/>
            <person name="Zhao H."/>
            <person name="Xu D."/>
            <person name="Zhang Y."/>
        </authorList>
    </citation>
    <scope>NUCLEOTIDE SEQUENCE [LARGE SCALE GENOMIC DNA]</scope>
    <source>
        <strain evidence="2">cv. Yunnan</strain>
    </source>
</reference>
<organism evidence="1 2">
    <name type="scientific">Smallanthus sonchifolius</name>
    <dbReference type="NCBI Taxonomy" id="185202"/>
    <lineage>
        <taxon>Eukaryota</taxon>
        <taxon>Viridiplantae</taxon>
        <taxon>Streptophyta</taxon>
        <taxon>Embryophyta</taxon>
        <taxon>Tracheophyta</taxon>
        <taxon>Spermatophyta</taxon>
        <taxon>Magnoliopsida</taxon>
        <taxon>eudicotyledons</taxon>
        <taxon>Gunneridae</taxon>
        <taxon>Pentapetalae</taxon>
        <taxon>asterids</taxon>
        <taxon>campanulids</taxon>
        <taxon>Asterales</taxon>
        <taxon>Asteraceae</taxon>
        <taxon>Asteroideae</taxon>
        <taxon>Heliantheae alliance</taxon>
        <taxon>Millerieae</taxon>
        <taxon>Smallanthus</taxon>
    </lineage>
</organism>
<sequence length="146" mass="16552">MRGGGGGERWSEEFVIKKDTWKDHLSSVVVWVGQEIPYDRVVKLRIEGLPYVLHEENSYREIAGAYGKVIEPLDFHGRHSMFQLAHVWEVEHPWPPELKETLAPVMVGGIGDEEPGGMDLEEGEIRPLVEPEKEAVEIQTKGLPEN</sequence>
<protein>
    <submittedName>
        <fullName evidence="1">Uncharacterized protein</fullName>
    </submittedName>
</protein>
<proteinExistence type="predicted"/>
<comment type="caution">
    <text evidence="1">The sequence shown here is derived from an EMBL/GenBank/DDBJ whole genome shotgun (WGS) entry which is preliminary data.</text>
</comment>
<dbReference type="EMBL" id="CM042036">
    <property type="protein sequence ID" value="KAI3744526.1"/>
    <property type="molecule type" value="Genomic_DNA"/>
</dbReference>
<keyword evidence="2" id="KW-1185">Reference proteome</keyword>
<reference evidence="1 2" key="2">
    <citation type="journal article" date="2022" name="Mol. Ecol. Resour.">
        <title>The genomes of chicory, endive, great burdock and yacon provide insights into Asteraceae paleo-polyploidization history and plant inulin production.</title>
        <authorList>
            <person name="Fan W."/>
            <person name="Wang S."/>
            <person name="Wang H."/>
            <person name="Wang A."/>
            <person name="Jiang F."/>
            <person name="Liu H."/>
            <person name="Zhao H."/>
            <person name="Xu D."/>
            <person name="Zhang Y."/>
        </authorList>
    </citation>
    <scope>NUCLEOTIDE SEQUENCE [LARGE SCALE GENOMIC DNA]</scope>
    <source>
        <strain evidence="2">cv. Yunnan</strain>
        <tissue evidence="1">Leaves</tissue>
    </source>
</reference>
<gene>
    <name evidence="1" type="ORF">L1987_57609</name>
</gene>
<evidence type="ECO:0000313" key="2">
    <source>
        <dbReference type="Proteomes" id="UP001056120"/>
    </source>
</evidence>
<name>A0ACB9DDG9_9ASTR</name>
<dbReference type="Proteomes" id="UP001056120">
    <property type="component" value="Linkage Group LG19"/>
</dbReference>
<accession>A0ACB9DDG9</accession>